<protein>
    <submittedName>
        <fullName evidence="8">Uncharacterized protein</fullName>
    </submittedName>
</protein>
<sequence length="482" mass="54199">MSDNFKKETLNGISWSVISQGIRLVLNLLITSVLARLLLPEDYGILGMVTVATGFLMVLKDFGFGAALVQKKEVEAIEYDSVFWLNVIIGLFLAIIVFLAAPLIANFYNESAIIPVARLISVSFIINSILVIPNNILLKRLNFKYLFFSDLSALLVSGITAILFAYYNFSYWSLVAQNLALQISTLIAVFYFSQWRPRFRFSKTALQDLTSFSLPLIADKSINYWVRNVDYLLIGKFLGKADLGYYTKAYTLMMLPVRQLSGTISKVMFPSFSTIQNDLARVRSVFLKISGVIALVSFPLMGLLFISAEEVILILFGSNWEQSIPIFRVLCLLGAIQSISTLSGNIYLSQGKTKLMFKIGLFTRFLMISGIVIGLYYKGLMGLVYGYTVSSLIASMIEWYFVGNVLEAGLKYIILNLLPYFIFSGLMIGLIFLFNINFNLENKFSSMFLNIILGGGFYIILLLIFKPKAYLEVLALIKQRSL</sequence>
<name>A0A1L3J2C8_9FLAO</name>
<dbReference type="InterPro" id="IPR050833">
    <property type="entry name" value="Poly_Biosynth_Transport"/>
</dbReference>
<dbReference type="CDD" id="cd13127">
    <property type="entry name" value="MATE_tuaB_like"/>
    <property type="match status" value="1"/>
</dbReference>
<evidence type="ECO:0000256" key="7">
    <source>
        <dbReference type="SAM" id="Phobius"/>
    </source>
</evidence>
<dbReference type="NCBIfam" id="NF007773">
    <property type="entry name" value="PRK10459.1"/>
    <property type="match status" value="1"/>
</dbReference>
<keyword evidence="6 7" id="KW-0472">Membrane</keyword>
<feature type="transmembrane region" description="Helical" evidence="7">
    <location>
        <begin position="355"/>
        <end position="377"/>
    </location>
</feature>
<comment type="subcellular location">
    <subcellularLocation>
        <location evidence="1">Cell membrane</location>
        <topology evidence="1">Multi-pass membrane protein</topology>
    </subcellularLocation>
</comment>
<dbReference type="STRING" id="1913577.LPB144_02070"/>
<dbReference type="KEGG" id="grl:LPB144_02070"/>
<dbReference type="AlphaFoldDB" id="A0A1L3J2C8"/>
<feature type="transmembrane region" description="Helical" evidence="7">
    <location>
        <begin position="175"/>
        <end position="193"/>
    </location>
</feature>
<feature type="transmembrane region" description="Helical" evidence="7">
    <location>
        <begin position="383"/>
        <end position="402"/>
    </location>
</feature>
<dbReference type="EMBL" id="CP018153">
    <property type="protein sequence ID" value="APG59268.1"/>
    <property type="molecule type" value="Genomic_DNA"/>
</dbReference>
<reference evidence="8 9" key="1">
    <citation type="submission" date="2016-11" db="EMBL/GenBank/DDBJ databases">
        <title>Gramella sp. LPB0144 isolated from marine environment.</title>
        <authorList>
            <person name="Kim E."/>
            <person name="Yi H."/>
        </authorList>
    </citation>
    <scope>NUCLEOTIDE SEQUENCE [LARGE SCALE GENOMIC DNA]</scope>
    <source>
        <strain evidence="8 9">LPB0144</strain>
    </source>
</reference>
<dbReference type="RefSeq" id="WP_072551924.1">
    <property type="nucleotide sequence ID" value="NZ_CP018153.1"/>
</dbReference>
<keyword evidence="4 7" id="KW-0812">Transmembrane</keyword>
<dbReference type="Pfam" id="PF13440">
    <property type="entry name" value="Polysacc_synt_3"/>
    <property type="match status" value="1"/>
</dbReference>
<keyword evidence="3" id="KW-1003">Cell membrane</keyword>
<evidence type="ECO:0000256" key="5">
    <source>
        <dbReference type="ARBA" id="ARBA00022989"/>
    </source>
</evidence>
<evidence type="ECO:0000256" key="4">
    <source>
        <dbReference type="ARBA" id="ARBA00022692"/>
    </source>
</evidence>
<dbReference type="Proteomes" id="UP000182510">
    <property type="component" value="Chromosome"/>
</dbReference>
<dbReference type="PANTHER" id="PTHR30250">
    <property type="entry name" value="PST FAMILY PREDICTED COLANIC ACID TRANSPORTER"/>
    <property type="match status" value="1"/>
</dbReference>
<keyword evidence="5 7" id="KW-1133">Transmembrane helix</keyword>
<feature type="transmembrane region" description="Helical" evidence="7">
    <location>
        <begin position="81"/>
        <end position="105"/>
    </location>
</feature>
<dbReference type="GO" id="GO:0005886">
    <property type="term" value="C:plasma membrane"/>
    <property type="evidence" value="ECO:0007669"/>
    <property type="project" value="UniProtKB-SubCell"/>
</dbReference>
<feature type="transmembrane region" description="Helical" evidence="7">
    <location>
        <begin position="45"/>
        <end position="69"/>
    </location>
</feature>
<dbReference type="OrthoDB" id="9770347at2"/>
<feature type="transmembrane region" description="Helical" evidence="7">
    <location>
        <begin position="145"/>
        <end position="169"/>
    </location>
</feature>
<keyword evidence="9" id="KW-1185">Reference proteome</keyword>
<feature type="transmembrane region" description="Helical" evidence="7">
    <location>
        <begin position="111"/>
        <end position="133"/>
    </location>
</feature>
<comment type="similarity">
    <text evidence="2">Belongs to the polysaccharide synthase family.</text>
</comment>
<evidence type="ECO:0000256" key="1">
    <source>
        <dbReference type="ARBA" id="ARBA00004651"/>
    </source>
</evidence>
<gene>
    <name evidence="8" type="ORF">LPB144_02070</name>
</gene>
<feature type="transmembrane region" description="Helical" evidence="7">
    <location>
        <begin position="285"/>
        <end position="306"/>
    </location>
</feature>
<accession>A0A1L3J2C8</accession>
<organism evidence="8 9">
    <name type="scientific">Christiangramia salexigens</name>
    <dbReference type="NCBI Taxonomy" id="1913577"/>
    <lineage>
        <taxon>Bacteria</taxon>
        <taxon>Pseudomonadati</taxon>
        <taxon>Bacteroidota</taxon>
        <taxon>Flavobacteriia</taxon>
        <taxon>Flavobacteriales</taxon>
        <taxon>Flavobacteriaceae</taxon>
        <taxon>Christiangramia</taxon>
    </lineage>
</organism>
<evidence type="ECO:0000313" key="8">
    <source>
        <dbReference type="EMBL" id="APG59268.1"/>
    </source>
</evidence>
<evidence type="ECO:0000256" key="6">
    <source>
        <dbReference type="ARBA" id="ARBA00023136"/>
    </source>
</evidence>
<feature type="transmembrane region" description="Helical" evidence="7">
    <location>
        <begin position="414"/>
        <end position="438"/>
    </location>
</feature>
<proteinExistence type="inferred from homology"/>
<feature type="transmembrane region" description="Helical" evidence="7">
    <location>
        <begin position="21"/>
        <end position="39"/>
    </location>
</feature>
<feature type="transmembrane region" description="Helical" evidence="7">
    <location>
        <begin position="326"/>
        <end position="348"/>
    </location>
</feature>
<feature type="transmembrane region" description="Helical" evidence="7">
    <location>
        <begin position="444"/>
        <end position="465"/>
    </location>
</feature>
<evidence type="ECO:0000256" key="2">
    <source>
        <dbReference type="ARBA" id="ARBA00007430"/>
    </source>
</evidence>
<evidence type="ECO:0000256" key="3">
    <source>
        <dbReference type="ARBA" id="ARBA00022475"/>
    </source>
</evidence>
<dbReference type="PANTHER" id="PTHR30250:SF10">
    <property type="entry name" value="LIPOPOLYSACCHARIDE BIOSYNTHESIS PROTEIN WZXC"/>
    <property type="match status" value="1"/>
</dbReference>
<evidence type="ECO:0000313" key="9">
    <source>
        <dbReference type="Proteomes" id="UP000182510"/>
    </source>
</evidence>